<dbReference type="AlphaFoldDB" id="A0A8J8PEV8"/>
<organism evidence="1 2">
    <name type="scientific">Candidatus Methanomassiliicoccus intestinalis</name>
    <dbReference type="NCBI Taxonomy" id="1406512"/>
    <lineage>
        <taxon>Archaea</taxon>
        <taxon>Methanobacteriati</taxon>
        <taxon>Thermoplasmatota</taxon>
        <taxon>Thermoplasmata</taxon>
        <taxon>Methanomassiliicoccales</taxon>
        <taxon>Methanomassiliicoccaceae</taxon>
        <taxon>Methanomassiliicoccus</taxon>
    </lineage>
</organism>
<dbReference type="InterPro" id="IPR026906">
    <property type="entry name" value="LRR_5"/>
</dbReference>
<dbReference type="RefSeq" id="WP_020448873.1">
    <property type="nucleotide sequence ID" value="NZ_CAYAYJ010000005.1"/>
</dbReference>
<evidence type="ECO:0008006" key="3">
    <source>
        <dbReference type="Google" id="ProtNLM"/>
    </source>
</evidence>
<dbReference type="SUPFAM" id="SSF52058">
    <property type="entry name" value="L domain-like"/>
    <property type="match status" value="1"/>
</dbReference>
<evidence type="ECO:0000313" key="2">
    <source>
        <dbReference type="Proteomes" id="UP000752814"/>
    </source>
</evidence>
<name>A0A8J8PEV8_9ARCH</name>
<accession>A0A8J8PEV8</accession>
<dbReference type="InterPro" id="IPR032675">
    <property type="entry name" value="LRR_dom_sf"/>
</dbReference>
<sequence>MSEAKDGPYIFDGTVLTQYVGSWQNVVVPDGFEVIGSNAFRSLDKLRSVTLPASIRRIGSGAFADCPSLYFVYLSTLVLPKIEDGAFTGSPVCYLMTADGVNRIQEVE</sequence>
<dbReference type="EMBL" id="LVVT01000001">
    <property type="protein sequence ID" value="TQS84580.1"/>
    <property type="molecule type" value="Genomic_DNA"/>
</dbReference>
<dbReference type="Proteomes" id="UP000752814">
    <property type="component" value="Unassembled WGS sequence"/>
</dbReference>
<comment type="caution">
    <text evidence="1">The sequence shown here is derived from an EMBL/GenBank/DDBJ whole genome shotgun (WGS) entry which is preliminary data.</text>
</comment>
<dbReference type="Pfam" id="PF13306">
    <property type="entry name" value="LRR_5"/>
    <property type="match status" value="1"/>
</dbReference>
<gene>
    <name evidence="1" type="ORF">A3207_00625</name>
</gene>
<proteinExistence type="predicted"/>
<reference evidence="1" key="1">
    <citation type="submission" date="2016-03" db="EMBL/GenBank/DDBJ databases">
        <authorList>
            <person name="Borrel G."/>
            <person name="Mccann A."/>
            <person name="O'Toole P.W."/>
        </authorList>
    </citation>
    <scope>NUCLEOTIDE SEQUENCE</scope>
    <source>
        <strain evidence="1">183</strain>
    </source>
</reference>
<dbReference type="GeneID" id="41323404"/>
<dbReference type="Gene3D" id="3.80.10.10">
    <property type="entry name" value="Ribonuclease Inhibitor"/>
    <property type="match status" value="1"/>
</dbReference>
<protein>
    <recommendedName>
        <fullName evidence="3">Cell surface protein</fullName>
    </recommendedName>
</protein>
<evidence type="ECO:0000313" key="1">
    <source>
        <dbReference type="EMBL" id="TQS84580.1"/>
    </source>
</evidence>